<dbReference type="AlphaFoldDB" id="C1MVR3"/>
<protein>
    <submittedName>
        <fullName evidence="1">Predicted protein</fullName>
    </submittedName>
</protein>
<keyword evidence="2" id="KW-1185">Reference proteome</keyword>
<sequence length="133" mass="14857">MGRARLDVAVVELHGDRVAVAGGRLEHLPRVPRLSELLADAIAHLGEGRRGGGSRRGGSSVFTLVPIRPRSRCECRSLRTFPSSLTTFDPTHARRLSTPTDASSPRVLGRILRTRRRIARTCTSRRRRRRTSR</sequence>
<gene>
    <name evidence="1" type="ORF">MICPUCDRAFT_65444</name>
</gene>
<dbReference type="KEGG" id="mpp:MICPUCDRAFT_65444"/>
<evidence type="ECO:0000313" key="2">
    <source>
        <dbReference type="Proteomes" id="UP000001876"/>
    </source>
</evidence>
<accession>C1MVR3</accession>
<dbReference type="GeneID" id="9685522"/>
<proteinExistence type="predicted"/>
<name>C1MVR3_MICPC</name>
<dbReference type="Proteomes" id="UP000001876">
    <property type="component" value="Unassembled WGS sequence"/>
</dbReference>
<dbReference type="RefSeq" id="XP_003060084.1">
    <property type="nucleotide sequence ID" value="XM_003060038.1"/>
</dbReference>
<reference evidence="1 2" key="1">
    <citation type="journal article" date="2009" name="Science">
        <title>Green evolution and dynamic adaptations revealed by genomes of the marine picoeukaryotes Micromonas.</title>
        <authorList>
            <person name="Worden A.Z."/>
            <person name="Lee J.H."/>
            <person name="Mock T."/>
            <person name="Rouze P."/>
            <person name="Simmons M.P."/>
            <person name="Aerts A.L."/>
            <person name="Allen A.E."/>
            <person name="Cuvelier M.L."/>
            <person name="Derelle E."/>
            <person name="Everett M.V."/>
            <person name="Foulon E."/>
            <person name="Grimwood J."/>
            <person name="Gundlach H."/>
            <person name="Henrissat B."/>
            <person name="Napoli C."/>
            <person name="McDonald S.M."/>
            <person name="Parker M.S."/>
            <person name="Rombauts S."/>
            <person name="Salamov A."/>
            <person name="Von Dassow P."/>
            <person name="Badger J.H."/>
            <person name="Coutinho P.M."/>
            <person name="Demir E."/>
            <person name="Dubchak I."/>
            <person name="Gentemann C."/>
            <person name="Eikrem W."/>
            <person name="Gready J.E."/>
            <person name="John U."/>
            <person name="Lanier W."/>
            <person name="Lindquist E.A."/>
            <person name="Lucas S."/>
            <person name="Mayer K.F."/>
            <person name="Moreau H."/>
            <person name="Not F."/>
            <person name="Otillar R."/>
            <person name="Panaud O."/>
            <person name="Pangilinan J."/>
            <person name="Paulsen I."/>
            <person name="Piegu B."/>
            <person name="Poliakov A."/>
            <person name="Robbens S."/>
            <person name="Schmutz J."/>
            <person name="Toulza E."/>
            <person name="Wyss T."/>
            <person name="Zelensky A."/>
            <person name="Zhou K."/>
            <person name="Armbrust E.V."/>
            <person name="Bhattacharya D."/>
            <person name="Goodenough U.W."/>
            <person name="Van de Peer Y."/>
            <person name="Grigoriev I.V."/>
        </authorList>
    </citation>
    <scope>NUCLEOTIDE SEQUENCE [LARGE SCALE GENOMIC DNA]</scope>
    <source>
        <strain evidence="1 2">CCMP1545</strain>
    </source>
</reference>
<organism evidence="2">
    <name type="scientific">Micromonas pusilla (strain CCMP1545)</name>
    <name type="common">Picoplanktonic green alga</name>
    <dbReference type="NCBI Taxonomy" id="564608"/>
    <lineage>
        <taxon>Eukaryota</taxon>
        <taxon>Viridiplantae</taxon>
        <taxon>Chlorophyta</taxon>
        <taxon>Mamiellophyceae</taxon>
        <taxon>Mamiellales</taxon>
        <taxon>Mamiellaceae</taxon>
        <taxon>Micromonas</taxon>
    </lineage>
</organism>
<evidence type="ECO:0000313" key="1">
    <source>
        <dbReference type="EMBL" id="EEH56036.1"/>
    </source>
</evidence>
<dbReference type="EMBL" id="GG663741">
    <property type="protein sequence ID" value="EEH56036.1"/>
    <property type="molecule type" value="Genomic_DNA"/>
</dbReference>